<organism evidence="11 12">
    <name type="scientific">Sphenodon punctatus</name>
    <name type="common">Tuatara</name>
    <name type="synonym">Hatteria punctata</name>
    <dbReference type="NCBI Taxonomy" id="8508"/>
    <lineage>
        <taxon>Eukaryota</taxon>
        <taxon>Metazoa</taxon>
        <taxon>Chordata</taxon>
        <taxon>Craniata</taxon>
        <taxon>Vertebrata</taxon>
        <taxon>Euteleostomi</taxon>
        <taxon>Lepidosauria</taxon>
        <taxon>Sphenodontia</taxon>
        <taxon>Sphenodontidae</taxon>
        <taxon>Sphenodon</taxon>
    </lineage>
</organism>
<evidence type="ECO:0000256" key="10">
    <source>
        <dbReference type="SAM" id="Phobius"/>
    </source>
</evidence>
<dbReference type="GO" id="GO:0045259">
    <property type="term" value="C:proton-transporting ATP synthase complex"/>
    <property type="evidence" value="ECO:0007669"/>
    <property type="project" value="UniProtKB-KW"/>
</dbReference>
<accession>A0A8D0HHA7</accession>
<feature type="transmembrane region" description="Helical" evidence="10">
    <location>
        <begin position="55"/>
        <end position="75"/>
    </location>
</feature>
<dbReference type="PANTHER" id="PTHR13080">
    <property type="entry name" value="ATP SYNTHASE F CHAIN, MITOCHONDRIAL-RELATED"/>
    <property type="match status" value="1"/>
</dbReference>
<comment type="subcellular location">
    <subcellularLocation>
        <location evidence="1">Mitochondrion membrane</location>
    </subcellularLocation>
</comment>
<evidence type="ECO:0000256" key="2">
    <source>
        <dbReference type="ARBA" id="ARBA00005895"/>
    </source>
</evidence>
<reference evidence="11" key="2">
    <citation type="submission" date="2025-09" db="UniProtKB">
        <authorList>
            <consortium name="Ensembl"/>
        </authorList>
    </citation>
    <scope>IDENTIFICATION</scope>
</reference>
<name>A0A8D0HHA7_SPHPU</name>
<keyword evidence="5" id="KW-0375">Hydrogen ion transport</keyword>
<keyword evidence="6" id="KW-0406">Ion transport</keyword>
<evidence type="ECO:0000256" key="5">
    <source>
        <dbReference type="ARBA" id="ARBA00022781"/>
    </source>
</evidence>
<evidence type="ECO:0000256" key="8">
    <source>
        <dbReference type="ARBA" id="ARBA00023136"/>
    </source>
</evidence>
<dbReference type="AlphaFoldDB" id="A0A8D0HHA7"/>
<keyword evidence="9" id="KW-0066">ATP synthesis</keyword>
<keyword evidence="10" id="KW-0812">Transmembrane</keyword>
<evidence type="ECO:0000256" key="4">
    <source>
        <dbReference type="ARBA" id="ARBA00022547"/>
    </source>
</evidence>
<proteinExistence type="inferred from homology"/>
<dbReference type="Proteomes" id="UP000694392">
    <property type="component" value="Unplaced"/>
</dbReference>
<evidence type="ECO:0008006" key="13">
    <source>
        <dbReference type="Google" id="ProtNLM"/>
    </source>
</evidence>
<sequence length="87" mass="10089">MASKLQVTKRLLDVKLQELPPWLAAWDYSPKGLLRAVHQAWRCYHNKYINMKKGGVAGISMVLAGGCVLGYICSYERLKHSRWRKYH</sequence>
<keyword evidence="7" id="KW-0496">Mitochondrion</keyword>
<evidence type="ECO:0000313" key="12">
    <source>
        <dbReference type="Proteomes" id="UP000694392"/>
    </source>
</evidence>
<protein>
    <recommendedName>
        <fullName evidence="13">ATP synthase subunit f, mitochondrial</fullName>
    </recommendedName>
</protein>
<dbReference type="PANTHER" id="PTHR13080:SF20">
    <property type="entry name" value="ATP SYNTHASE SUBUNIT F, MITOCHONDRIAL-RELATED"/>
    <property type="match status" value="1"/>
</dbReference>
<dbReference type="Pfam" id="PF10206">
    <property type="entry name" value="WRW"/>
    <property type="match status" value="1"/>
</dbReference>
<dbReference type="GO" id="GO:0046933">
    <property type="term" value="F:proton-transporting ATP synthase activity, rotational mechanism"/>
    <property type="evidence" value="ECO:0007669"/>
    <property type="project" value="TreeGrafter"/>
</dbReference>
<keyword evidence="4" id="KW-0138">CF(0)</keyword>
<evidence type="ECO:0000256" key="6">
    <source>
        <dbReference type="ARBA" id="ARBA00023065"/>
    </source>
</evidence>
<keyword evidence="8 10" id="KW-0472">Membrane</keyword>
<dbReference type="GO" id="GO:0042776">
    <property type="term" value="P:proton motive force-driven mitochondrial ATP synthesis"/>
    <property type="evidence" value="ECO:0007669"/>
    <property type="project" value="TreeGrafter"/>
</dbReference>
<dbReference type="InterPro" id="IPR019344">
    <property type="entry name" value="F1F0-ATPsyn_F_prd"/>
</dbReference>
<reference evidence="11" key="1">
    <citation type="submission" date="2025-08" db="UniProtKB">
        <authorList>
            <consortium name="Ensembl"/>
        </authorList>
    </citation>
    <scope>IDENTIFICATION</scope>
</reference>
<keyword evidence="3" id="KW-0813">Transport</keyword>
<keyword evidence="12" id="KW-1185">Reference proteome</keyword>
<keyword evidence="10" id="KW-1133">Transmembrane helix</keyword>
<dbReference type="GO" id="GO:0031966">
    <property type="term" value="C:mitochondrial membrane"/>
    <property type="evidence" value="ECO:0007669"/>
    <property type="project" value="UniProtKB-SubCell"/>
</dbReference>
<dbReference type="Ensembl" id="ENSSPUT00000020526.1">
    <property type="protein sequence ID" value="ENSSPUP00000019269.1"/>
    <property type="gene ID" value="ENSSPUG00000014825.1"/>
</dbReference>
<evidence type="ECO:0000313" key="11">
    <source>
        <dbReference type="Ensembl" id="ENSSPUP00000019269.1"/>
    </source>
</evidence>
<evidence type="ECO:0000256" key="9">
    <source>
        <dbReference type="ARBA" id="ARBA00023310"/>
    </source>
</evidence>
<comment type="similarity">
    <text evidence="2">Belongs to the ATPase F chain family.</text>
</comment>
<evidence type="ECO:0000256" key="3">
    <source>
        <dbReference type="ARBA" id="ARBA00022448"/>
    </source>
</evidence>
<evidence type="ECO:0000256" key="7">
    <source>
        <dbReference type="ARBA" id="ARBA00023128"/>
    </source>
</evidence>
<evidence type="ECO:0000256" key="1">
    <source>
        <dbReference type="ARBA" id="ARBA00004325"/>
    </source>
</evidence>
<dbReference type="GeneTree" id="ENSGT00510000046986"/>